<protein>
    <submittedName>
        <fullName evidence="1">Uncharacterized protein</fullName>
    </submittedName>
</protein>
<evidence type="ECO:0000313" key="2">
    <source>
        <dbReference type="Proteomes" id="UP000277580"/>
    </source>
</evidence>
<dbReference type="EMBL" id="ML119110">
    <property type="protein sequence ID" value="RPB16164.1"/>
    <property type="molecule type" value="Genomic_DNA"/>
</dbReference>
<reference evidence="1 2" key="1">
    <citation type="journal article" date="2018" name="Nat. Ecol. Evol.">
        <title>Pezizomycetes genomes reveal the molecular basis of ectomycorrhizal truffle lifestyle.</title>
        <authorList>
            <person name="Murat C."/>
            <person name="Payen T."/>
            <person name="Noel B."/>
            <person name="Kuo A."/>
            <person name="Morin E."/>
            <person name="Chen J."/>
            <person name="Kohler A."/>
            <person name="Krizsan K."/>
            <person name="Balestrini R."/>
            <person name="Da Silva C."/>
            <person name="Montanini B."/>
            <person name="Hainaut M."/>
            <person name="Levati E."/>
            <person name="Barry K.W."/>
            <person name="Belfiori B."/>
            <person name="Cichocki N."/>
            <person name="Clum A."/>
            <person name="Dockter R.B."/>
            <person name="Fauchery L."/>
            <person name="Guy J."/>
            <person name="Iotti M."/>
            <person name="Le Tacon F."/>
            <person name="Lindquist E.A."/>
            <person name="Lipzen A."/>
            <person name="Malagnac F."/>
            <person name="Mello A."/>
            <person name="Molinier V."/>
            <person name="Miyauchi S."/>
            <person name="Poulain J."/>
            <person name="Riccioni C."/>
            <person name="Rubini A."/>
            <person name="Sitrit Y."/>
            <person name="Splivallo R."/>
            <person name="Traeger S."/>
            <person name="Wang M."/>
            <person name="Zifcakova L."/>
            <person name="Wipf D."/>
            <person name="Zambonelli A."/>
            <person name="Paolocci F."/>
            <person name="Nowrousian M."/>
            <person name="Ottonello S."/>
            <person name="Baldrian P."/>
            <person name="Spatafora J.W."/>
            <person name="Henrissat B."/>
            <person name="Nagy L.G."/>
            <person name="Aury J.M."/>
            <person name="Wincker P."/>
            <person name="Grigoriev I.V."/>
            <person name="Bonfante P."/>
            <person name="Martin F.M."/>
        </authorList>
    </citation>
    <scope>NUCLEOTIDE SEQUENCE [LARGE SCALE GENOMIC DNA]</scope>
    <source>
        <strain evidence="1 2">CCBAS932</strain>
    </source>
</reference>
<accession>A0A3N4L026</accession>
<dbReference type="OrthoDB" id="443402at2759"/>
<dbReference type="AlphaFoldDB" id="A0A3N4L026"/>
<name>A0A3N4L026_9PEZI</name>
<dbReference type="InParanoid" id="A0A3N4L026"/>
<evidence type="ECO:0000313" key="1">
    <source>
        <dbReference type="EMBL" id="RPB16164.1"/>
    </source>
</evidence>
<proteinExistence type="predicted"/>
<sequence>MILCGLTNLISSGGFSPIPEIFEDVGTSVVPEMFEDMETSVAHAKPLNQYPESLNKVEEPATSELSSHDTLKNVSIATDSSQAQSSSRISGVLGDMKTSLVSENLPSLESQDPSTSGSKSAEVVERAPLVEFSEIYADNEIDSSRSQPDVPDNLFGNEIEFRPYHRNWFDVIGIWVENRIKSEICWWPLRSPVPPGEPGLTQMSWKCVEPPDPLIFAGDILLNTFFRHVDLLYLR</sequence>
<organism evidence="1 2">
    <name type="scientific">Morchella conica CCBAS932</name>
    <dbReference type="NCBI Taxonomy" id="1392247"/>
    <lineage>
        <taxon>Eukaryota</taxon>
        <taxon>Fungi</taxon>
        <taxon>Dikarya</taxon>
        <taxon>Ascomycota</taxon>
        <taxon>Pezizomycotina</taxon>
        <taxon>Pezizomycetes</taxon>
        <taxon>Pezizales</taxon>
        <taxon>Morchellaceae</taxon>
        <taxon>Morchella</taxon>
    </lineage>
</organism>
<gene>
    <name evidence="1" type="ORF">P167DRAFT_352745</name>
</gene>
<dbReference type="Proteomes" id="UP000277580">
    <property type="component" value="Unassembled WGS sequence"/>
</dbReference>
<keyword evidence="2" id="KW-1185">Reference proteome</keyword>